<organism evidence="1 2">
    <name type="scientific">candidate division WWE3 bacterium CG06_land_8_20_14_3_00_42_16</name>
    <dbReference type="NCBI Taxonomy" id="1975083"/>
    <lineage>
        <taxon>Bacteria</taxon>
        <taxon>Katanobacteria</taxon>
    </lineage>
</organism>
<dbReference type="Proteomes" id="UP000229916">
    <property type="component" value="Unassembled WGS sequence"/>
</dbReference>
<name>A0A2M7AN58_UNCKA</name>
<protein>
    <submittedName>
        <fullName evidence="1">Uncharacterized protein</fullName>
    </submittedName>
</protein>
<reference evidence="2" key="1">
    <citation type="submission" date="2017-09" db="EMBL/GenBank/DDBJ databases">
        <title>Depth-based differentiation of microbial function through sediment-hosted aquifers and enrichment of novel symbionts in the deep terrestrial subsurface.</title>
        <authorList>
            <person name="Probst A.J."/>
            <person name="Ladd B."/>
            <person name="Jarett J.K."/>
            <person name="Geller-Mcgrath D.E."/>
            <person name="Sieber C.M.K."/>
            <person name="Emerson J.B."/>
            <person name="Anantharaman K."/>
            <person name="Thomas B.C."/>
            <person name="Malmstrom R."/>
            <person name="Stieglmeier M."/>
            <person name="Klingl A."/>
            <person name="Woyke T."/>
            <person name="Ryan C.M."/>
            <person name="Banfield J.F."/>
        </authorList>
    </citation>
    <scope>NUCLEOTIDE SEQUENCE [LARGE SCALE GENOMIC DNA]</scope>
</reference>
<evidence type="ECO:0000313" key="2">
    <source>
        <dbReference type="Proteomes" id="UP000229916"/>
    </source>
</evidence>
<gene>
    <name evidence="1" type="ORF">COS81_02465</name>
</gene>
<sequence>ATPKDKQFMLAEVGKFLEFAKERIEEVSQNTPTIGRERANPRAFSKLHLGLGFKIPAEVKKSHLPRERSVGRRGKE</sequence>
<dbReference type="AlphaFoldDB" id="A0A2M7AN58"/>
<feature type="non-terminal residue" evidence="1">
    <location>
        <position position="1"/>
    </location>
</feature>
<evidence type="ECO:0000313" key="1">
    <source>
        <dbReference type="EMBL" id="PIU68817.1"/>
    </source>
</evidence>
<dbReference type="EMBL" id="PEWD01000052">
    <property type="protein sequence ID" value="PIU68817.1"/>
    <property type="molecule type" value="Genomic_DNA"/>
</dbReference>
<accession>A0A2M7AN58</accession>
<comment type="caution">
    <text evidence="1">The sequence shown here is derived from an EMBL/GenBank/DDBJ whole genome shotgun (WGS) entry which is preliminary data.</text>
</comment>
<proteinExistence type="predicted"/>